<dbReference type="Pfam" id="PF00389">
    <property type="entry name" value="2-Hacid_dh"/>
    <property type="match status" value="1"/>
</dbReference>
<dbReference type="Pfam" id="PF19304">
    <property type="entry name" value="PGDH_inter"/>
    <property type="match status" value="1"/>
</dbReference>
<dbReference type="PANTHER" id="PTHR42938">
    <property type="entry name" value="FORMATE DEHYDROGENASE 1"/>
    <property type="match status" value="1"/>
</dbReference>
<reference evidence="11 12" key="1">
    <citation type="submission" date="2019-01" db="EMBL/GenBank/DDBJ databases">
        <title>Insights into ecological role of a new deltaproteobacterial order Candidatus Sinidesulfobacterales (Sva0485) by metagenomics and metatranscriptomics.</title>
        <authorList>
            <person name="Tan S."/>
            <person name="Liu J."/>
            <person name="Fang Y."/>
            <person name="Hedlund B.P."/>
            <person name="Lian Z.H."/>
            <person name="Huang L.Y."/>
            <person name="Li J.T."/>
            <person name="Huang L.N."/>
            <person name="Li W.J."/>
            <person name="Jiang H.C."/>
            <person name="Dong H.L."/>
            <person name="Shu W.S."/>
        </authorList>
    </citation>
    <scope>NUCLEOTIDE SEQUENCE [LARGE SCALE GENOMIC DNA]</scope>
    <source>
        <strain evidence="11">AP3</strain>
    </source>
</reference>
<dbReference type="Pfam" id="PF01842">
    <property type="entry name" value="ACT"/>
    <property type="match status" value="1"/>
</dbReference>
<comment type="catalytic activity">
    <reaction evidence="8 9">
        <text>(2R)-3-phosphoglycerate + NAD(+) = 3-phosphooxypyruvate + NADH + H(+)</text>
        <dbReference type="Rhea" id="RHEA:12641"/>
        <dbReference type="ChEBI" id="CHEBI:15378"/>
        <dbReference type="ChEBI" id="CHEBI:18110"/>
        <dbReference type="ChEBI" id="CHEBI:57540"/>
        <dbReference type="ChEBI" id="CHEBI:57945"/>
        <dbReference type="ChEBI" id="CHEBI:58272"/>
        <dbReference type="EC" id="1.1.1.95"/>
    </reaction>
</comment>
<dbReference type="InterPro" id="IPR002912">
    <property type="entry name" value="ACT_dom"/>
</dbReference>
<gene>
    <name evidence="11" type="ORF">EVJ47_02250</name>
</gene>
<evidence type="ECO:0000256" key="8">
    <source>
        <dbReference type="ARBA" id="ARBA00048731"/>
    </source>
</evidence>
<dbReference type="CDD" id="cd04902">
    <property type="entry name" value="ACT_3PGDH-xct"/>
    <property type="match status" value="1"/>
</dbReference>
<evidence type="ECO:0000256" key="7">
    <source>
        <dbReference type="ARBA" id="ARBA00048126"/>
    </source>
</evidence>
<evidence type="ECO:0000256" key="4">
    <source>
        <dbReference type="ARBA" id="ARBA00021582"/>
    </source>
</evidence>
<dbReference type="Proteomes" id="UP000320813">
    <property type="component" value="Unassembled WGS sequence"/>
</dbReference>
<evidence type="ECO:0000256" key="9">
    <source>
        <dbReference type="RuleBase" id="RU363003"/>
    </source>
</evidence>
<name>A0A519BCW2_9DELT</name>
<dbReference type="SUPFAM" id="SSF51735">
    <property type="entry name" value="NAD(P)-binding Rossmann-fold domains"/>
    <property type="match status" value="1"/>
</dbReference>
<comment type="similarity">
    <text evidence="3 9">Belongs to the D-isomer specific 2-hydroxyacid dehydrogenase family.</text>
</comment>
<dbReference type="SUPFAM" id="SSF55021">
    <property type="entry name" value="ACT-like"/>
    <property type="match status" value="1"/>
</dbReference>
<dbReference type="PROSITE" id="PS00065">
    <property type="entry name" value="D_2_HYDROXYACID_DH_1"/>
    <property type="match status" value="1"/>
</dbReference>
<comment type="function">
    <text evidence="1">Catalyzes the reversible oxidation of 3-phospho-D-glycerate to 3-phosphonooxypyruvate, the first step of the phosphorylated L-serine biosynthesis pathway. Also catalyzes the reversible oxidation of 2-hydroxyglutarate to 2-oxoglutarate.</text>
</comment>
<dbReference type="SUPFAM" id="SSF52283">
    <property type="entry name" value="Formate/glycerate dehydrogenase catalytic domain-like"/>
    <property type="match status" value="1"/>
</dbReference>
<protein>
    <recommendedName>
        <fullName evidence="4 9">D-3-phosphoglycerate dehydrogenase</fullName>
        <ecNumber evidence="9">1.1.1.95</ecNumber>
    </recommendedName>
</protein>
<dbReference type="AlphaFoldDB" id="A0A519BCW2"/>
<dbReference type="InterPro" id="IPR006139">
    <property type="entry name" value="D-isomer_2_OHA_DH_cat_dom"/>
</dbReference>
<dbReference type="SUPFAM" id="SSF143548">
    <property type="entry name" value="Serine metabolism enzymes domain"/>
    <property type="match status" value="1"/>
</dbReference>
<dbReference type="GO" id="GO:0004617">
    <property type="term" value="F:phosphoglycerate dehydrogenase activity"/>
    <property type="evidence" value="ECO:0007669"/>
    <property type="project" value="UniProtKB-UniRule"/>
</dbReference>
<evidence type="ECO:0000313" key="12">
    <source>
        <dbReference type="Proteomes" id="UP000320813"/>
    </source>
</evidence>
<evidence type="ECO:0000256" key="1">
    <source>
        <dbReference type="ARBA" id="ARBA00003800"/>
    </source>
</evidence>
<dbReference type="InterPro" id="IPR006140">
    <property type="entry name" value="D-isomer_DH_NAD-bd"/>
</dbReference>
<dbReference type="Gene3D" id="3.30.70.260">
    <property type="match status" value="1"/>
</dbReference>
<dbReference type="PROSITE" id="PS51671">
    <property type="entry name" value="ACT"/>
    <property type="match status" value="1"/>
</dbReference>
<sequence length="525" mass="56616">MLKVLVSDKLSKEGVDILTKTGEIQVDIKTGLKPEELKAIIHEYHGIVIRSATKLTKDIIEDAKNLKVIGRAGSGLDNVDKAAATAAGIVVMNTPGGNTITTAELTFGMLLAMSRHIPQSFLSIKEGKWEKSKFQGTEVYGKTLGIIGMGNIGQVLYKRAKCFGMNVMGYDPLLSKDKALELEINLVSLDEIYASSDYISVHTPLVKETKGMINKETIAKMKDGVKLLNIARGGIINESDLYEALKSGKVSSCALDVFEVEPPEGNPLLTLDNLIATPHLGASTEEAQVNVAVAICNQIVDYLVNGTIKNAVNVPSVTKEEVEVIGPYLNLGEKIGKLLGNIVTGGIKSIKIDYNGAVSSHNTNAITPNIVKGILYPLLGEDVNYVNAIETAKKRGISIVESKSEQALDYTSTISIFVTTDTKTFSISGAIFGKKNPWIVKIDEYSIEAIPEGHILVLFNLDKPGVIASIGKVLGRNNINIARMHLGRYKDKAVSILQLDSQVGNGVIEELKAEPNITGAKYLEL</sequence>
<dbReference type="InterPro" id="IPR029752">
    <property type="entry name" value="D-isomer_DH_CS1"/>
</dbReference>
<evidence type="ECO:0000256" key="6">
    <source>
        <dbReference type="ARBA" id="ARBA00023027"/>
    </source>
</evidence>
<dbReference type="CDD" id="cd12173">
    <property type="entry name" value="PGDH_4"/>
    <property type="match status" value="1"/>
</dbReference>
<feature type="domain" description="ACT" evidence="10">
    <location>
        <begin position="455"/>
        <end position="525"/>
    </location>
</feature>
<dbReference type="FunFam" id="3.40.50.720:FF:000021">
    <property type="entry name" value="D-3-phosphoglycerate dehydrogenase"/>
    <property type="match status" value="1"/>
</dbReference>
<dbReference type="GO" id="GO:0006564">
    <property type="term" value="P:L-serine biosynthetic process"/>
    <property type="evidence" value="ECO:0007669"/>
    <property type="project" value="UniProtKB-UniRule"/>
</dbReference>
<evidence type="ECO:0000256" key="3">
    <source>
        <dbReference type="ARBA" id="ARBA00005854"/>
    </source>
</evidence>
<dbReference type="NCBIfam" id="TIGR01327">
    <property type="entry name" value="PGDH"/>
    <property type="match status" value="1"/>
</dbReference>
<dbReference type="EC" id="1.1.1.95" evidence="9"/>
<keyword evidence="9" id="KW-0028">Amino-acid biosynthesis</keyword>
<dbReference type="InterPro" id="IPR029009">
    <property type="entry name" value="ASB_dom_sf"/>
</dbReference>
<comment type="pathway">
    <text evidence="2 9">Amino-acid biosynthesis; L-serine biosynthesis; L-serine from 3-phospho-D-glycerate: step 1/3.</text>
</comment>
<evidence type="ECO:0000256" key="2">
    <source>
        <dbReference type="ARBA" id="ARBA00005216"/>
    </source>
</evidence>
<dbReference type="PANTHER" id="PTHR42938:SF47">
    <property type="entry name" value="HYDROXYPYRUVATE REDUCTASE"/>
    <property type="match status" value="1"/>
</dbReference>
<evidence type="ECO:0000313" key="11">
    <source>
        <dbReference type="EMBL" id="RZD15113.1"/>
    </source>
</evidence>
<accession>A0A519BCW2</accession>
<dbReference type="InterPro" id="IPR006236">
    <property type="entry name" value="PGDH"/>
</dbReference>
<keyword evidence="6 9" id="KW-0520">NAD</keyword>
<evidence type="ECO:0000259" key="10">
    <source>
        <dbReference type="PROSITE" id="PS51671"/>
    </source>
</evidence>
<keyword evidence="9" id="KW-0718">Serine biosynthesis</keyword>
<dbReference type="InterPro" id="IPR036291">
    <property type="entry name" value="NAD(P)-bd_dom_sf"/>
</dbReference>
<dbReference type="Gene3D" id="3.30.1330.90">
    <property type="entry name" value="D-3-phosphoglycerate dehydrogenase, domain 3"/>
    <property type="match status" value="1"/>
</dbReference>
<proteinExistence type="inferred from homology"/>
<dbReference type="InterPro" id="IPR045865">
    <property type="entry name" value="ACT-like_dom_sf"/>
</dbReference>
<dbReference type="Pfam" id="PF02826">
    <property type="entry name" value="2-Hacid_dh_C"/>
    <property type="match status" value="1"/>
</dbReference>
<dbReference type="UniPathway" id="UPA00135">
    <property type="reaction ID" value="UER00196"/>
</dbReference>
<dbReference type="Gene3D" id="3.40.50.720">
    <property type="entry name" value="NAD(P)-binding Rossmann-like Domain"/>
    <property type="match status" value="2"/>
</dbReference>
<evidence type="ECO:0000256" key="5">
    <source>
        <dbReference type="ARBA" id="ARBA00023002"/>
    </source>
</evidence>
<dbReference type="InterPro" id="IPR045626">
    <property type="entry name" value="PGDH_ASB_dom"/>
</dbReference>
<comment type="catalytic activity">
    <reaction evidence="7">
        <text>(R)-2-hydroxyglutarate + NAD(+) = 2-oxoglutarate + NADH + H(+)</text>
        <dbReference type="Rhea" id="RHEA:49612"/>
        <dbReference type="ChEBI" id="CHEBI:15378"/>
        <dbReference type="ChEBI" id="CHEBI:15801"/>
        <dbReference type="ChEBI" id="CHEBI:16810"/>
        <dbReference type="ChEBI" id="CHEBI:57540"/>
        <dbReference type="ChEBI" id="CHEBI:57945"/>
        <dbReference type="EC" id="1.1.1.399"/>
    </reaction>
</comment>
<dbReference type="GO" id="GO:0051287">
    <property type="term" value="F:NAD binding"/>
    <property type="evidence" value="ECO:0007669"/>
    <property type="project" value="UniProtKB-UniRule"/>
</dbReference>
<keyword evidence="5 9" id="KW-0560">Oxidoreductase</keyword>
<organism evidence="11 12">
    <name type="scientific">Candidatus Acidulodesulfobacterium ferriphilum</name>
    <dbReference type="NCBI Taxonomy" id="2597223"/>
    <lineage>
        <taxon>Bacteria</taxon>
        <taxon>Deltaproteobacteria</taxon>
        <taxon>Candidatus Acidulodesulfobacterales</taxon>
        <taxon>Candidatus Acidulodesulfobacterium</taxon>
    </lineage>
</organism>
<comment type="caution">
    <text evidence="11">The sequence shown here is derived from an EMBL/GenBank/DDBJ whole genome shotgun (WGS) entry which is preliminary data.</text>
</comment>
<dbReference type="FunFam" id="3.30.1330.90:FF:000003">
    <property type="entry name" value="D-3-phosphoglycerate dehydrogenase"/>
    <property type="match status" value="1"/>
</dbReference>
<dbReference type="EMBL" id="SGBD01000001">
    <property type="protein sequence ID" value="RZD15113.1"/>
    <property type="molecule type" value="Genomic_DNA"/>
</dbReference>